<dbReference type="AlphaFoldDB" id="A0A2R6B1P3"/>
<evidence type="ECO:0000256" key="5">
    <source>
        <dbReference type="ARBA" id="ARBA00022840"/>
    </source>
</evidence>
<dbReference type="GO" id="GO:0005524">
    <property type="term" value="F:ATP binding"/>
    <property type="evidence" value="ECO:0007669"/>
    <property type="project" value="UniProtKB-UniRule"/>
</dbReference>
<comment type="catalytic activity">
    <reaction evidence="10">
        <text>ATP + H2O = ADP + phosphate + H(+)</text>
        <dbReference type="Rhea" id="RHEA:13065"/>
        <dbReference type="ChEBI" id="CHEBI:15377"/>
        <dbReference type="ChEBI" id="CHEBI:15378"/>
        <dbReference type="ChEBI" id="CHEBI:30616"/>
        <dbReference type="ChEBI" id="CHEBI:43474"/>
        <dbReference type="ChEBI" id="CHEBI:456216"/>
        <dbReference type="EC" id="5.6.2.4"/>
    </reaction>
</comment>
<comment type="catalytic activity">
    <reaction evidence="9 10">
        <text>Couples ATP hydrolysis with the unwinding of duplex DNA by translocating in the 3'-5' direction.</text>
        <dbReference type="EC" id="5.6.2.4"/>
    </reaction>
</comment>
<dbReference type="Gene3D" id="1.10.150.20">
    <property type="entry name" value="5' to 3' exonuclease, C-terminal subdomain"/>
    <property type="match status" value="1"/>
</dbReference>
<dbReference type="InterPro" id="IPR014001">
    <property type="entry name" value="Helicase_ATP-bd"/>
</dbReference>
<keyword evidence="8 10" id="KW-0413">Isomerase</keyword>
<keyword evidence="5 10" id="KW-0067">ATP-binding</keyword>
<dbReference type="InterPro" id="IPR027417">
    <property type="entry name" value="P-loop_NTPase"/>
</dbReference>
<dbReference type="InterPro" id="IPR036390">
    <property type="entry name" value="WH_DNA-bd_sf"/>
</dbReference>
<dbReference type="Pfam" id="PF21280">
    <property type="entry name" value="Helicase_dom4_arc"/>
    <property type="match status" value="1"/>
</dbReference>
<keyword evidence="4 10" id="KW-0347">Helicase</keyword>
<dbReference type="EMBL" id="NEXE01000002">
    <property type="protein sequence ID" value="PSN92535.1"/>
    <property type="molecule type" value="Genomic_DNA"/>
</dbReference>
<evidence type="ECO:0000256" key="10">
    <source>
        <dbReference type="HAMAP-Rule" id="MF_00442"/>
    </source>
</evidence>
<proteinExistence type="inferred from homology"/>
<evidence type="ECO:0000256" key="8">
    <source>
        <dbReference type="ARBA" id="ARBA00023235"/>
    </source>
</evidence>
<dbReference type="GO" id="GO:0003677">
    <property type="term" value="F:DNA binding"/>
    <property type="evidence" value="ECO:0007669"/>
    <property type="project" value="UniProtKB-UniRule"/>
</dbReference>
<dbReference type="InterPro" id="IPR011545">
    <property type="entry name" value="DEAD/DEAH_box_helicase_dom"/>
</dbReference>
<evidence type="ECO:0000256" key="1">
    <source>
        <dbReference type="ARBA" id="ARBA00022741"/>
    </source>
</evidence>
<evidence type="ECO:0000259" key="12">
    <source>
        <dbReference type="PROSITE" id="PS51194"/>
    </source>
</evidence>
<dbReference type="Gene3D" id="1.10.3380.30">
    <property type="match status" value="1"/>
</dbReference>
<name>A0A2R6B1P3_9ARCH</name>
<comment type="subunit">
    <text evidence="10">Monomer.</text>
</comment>
<dbReference type="HAMAP" id="MF_00442">
    <property type="entry name" value="Helicase_Hel308"/>
    <property type="match status" value="1"/>
</dbReference>
<dbReference type="SMART" id="SM00490">
    <property type="entry name" value="HELICc"/>
    <property type="match status" value="1"/>
</dbReference>
<dbReference type="PROSITE" id="PS51192">
    <property type="entry name" value="HELICASE_ATP_BIND_1"/>
    <property type="match status" value="1"/>
</dbReference>
<evidence type="ECO:0000256" key="4">
    <source>
        <dbReference type="ARBA" id="ARBA00022806"/>
    </source>
</evidence>
<evidence type="ECO:0000256" key="9">
    <source>
        <dbReference type="ARBA" id="ARBA00034617"/>
    </source>
</evidence>
<dbReference type="InterPro" id="IPR001650">
    <property type="entry name" value="Helicase_C-like"/>
</dbReference>
<comment type="caution">
    <text evidence="13">The sequence shown here is derived from an EMBL/GenBank/DDBJ whole genome shotgun (WGS) entry which is preliminary data.</text>
</comment>
<evidence type="ECO:0000313" key="14">
    <source>
        <dbReference type="Proteomes" id="UP000240322"/>
    </source>
</evidence>
<evidence type="ECO:0000256" key="6">
    <source>
        <dbReference type="ARBA" id="ARBA00023125"/>
    </source>
</evidence>
<keyword evidence="2 10" id="KW-0227">DNA damage</keyword>
<keyword evidence="1 10" id="KW-0547">Nucleotide-binding</keyword>
<protein>
    <recommendedName>
        <fullName evidence="10">ATP-dependent DNA helicase Hel308</fullName>
        <ecNumber evidence="10">5.6.2.4</ecNumber>
    </recommendedName>
    <alternativeName>
        <fullName evidence="10">DNA 3'-5' helicase Hel308</fullName>
    </alternativeName>
</protein>
<dbReference type="EC" id="5.6.2.4" evidence="10"/>
<dbReference type="GO" id="GO:0016887">
    <property type="term" value="F:ATP hydrolysis activity"/>
    <property type="evidence" value="ECO:0007669"/>
    <property type="project" value="RHEA"/>
</dbReference>
<reference evidence="13 14" key="1">
    <citation type="submission" date="2017-04" db="EMBL/GenBank/DDBJ databases">
        <title>Novel microbial lineages endemic to geothermal iron-oxide mats fill important gaps in the evolutionary history of Archaea.</title>
        <authorList>
            <person name="Jay Z.J."/>
            <person name="Beam J.P."/>
            <person name="Dlakic M."/>
            <person name="Rusch D.B."/>
            <person name="Kozubal M.A."/>
            <person name="Inskeep W.P."/>
        </authorList>
    </citation>
    <scope>NUCLEOTIDE SEQUENCE [LARGE SCALE GENOMIC DNA]</scope>
    <source>
        <strain evidence="13">OSP_D</strain>
    </source>
</reference>
<feature type="domain" description="Helicase ATP-binding" evidence="11">
    <location>
        <begin position="36"/>
        <end position="205"/>
    </location>
</feature>
<dbReference type="Pfam" id="PF14520">
    <property type="entry name" value="HHH_5"/>
    <property type="match status" value="1"/>
</dbReference>
<dbReference type="CDD" id="cd18795">
    <property type="entry name" value="SF2_C_Ski2"/>
    <property type="match status" value="1"/>
</dbReference>
<dbReference type="InterPro" id="IPR050474">
    <property type="entry name" value="Hel308_SKI2-like"/>
</dbReference>
<dbReference type="Proteomes" id="UP000240322">
    <property type="component" value="Unassembled WGS sequence"/>
</dbReference>
<feature type="binding site" evidence="10">
    <location>
        <position position="31"/>
    </location>
    <ligand>
        <name>ATP</name>
        <dbReference type="ChEBI" id="CHEBI:30616"/>
    </ligand>
</feature>
<dbReference type="Pfam" id="PF00271">
    <property type="entry name" value="Helicase_C"/>
    <property type="match status" value="1"/>
</dbReference>
<evidence type="ECO:0000256" key="7">
    <source>
        <dbReference type="ARBA" id="ARBA00023204"/>
    </source>
</evidence>
<organism evidence="13 14">
    <name type="scientific">Candidatus Marsarchaeota G2 archaeon OSP_D</name>
    <dbReference type="NCBI Taxonomy" id="1978157"/>
    <lineage>
        <taxon>Archaea</taxon>
        <taxon>Candidatus Marsarchaeota</taxon>
        <taxon>Candidatus Marsarchaeota group 2</taxon>
    </lineage>
</organism>
<comment type="function">
    <text evidence="10">DNA-dependent ATPase and 3'-5' DNA helicase that may be involved in repair of stalled replication forks.</text>
</comment>
<dbReference type="InterPro" id="IPR022965">
    <property type="entry name" value="Helicase_Hel308"/>
</dbReference>
<feature type="domain" description="Helicase C-terminal" evidence="12">
    <location>
        <begin position="239"/>
        <end position="437"/>
    </location>
</feature>
<dbReference type="SUPFAM" id="SSF46785">
    <property type="entry name" value="Winged helix' DNA-binding domain"/>
    <property type="match status" value="1"/>
</dbReference>
<dbReference type="SMART" id="SM00487">
    <property type="entry name" value="DEXDc"/>
    <property type="match status" value="1"/>
</dbReference>
<evidence type="ECO:0000256" key="3">
    <source>
        <dbReference type="ARBA" id="ARBA00022801"/>
    </source>
</evidence>
<gene>
    <name evidence="10" type="primary">hel308</name>
    <name evidence="13" type="ORF">B9Q03_00490</name>
</gene>
<dbReference type="Pfam" id="PF00270">
    <property type="entry name" value="DEAD"/>
    <property type="match status" value="1"/>
</dbReference>
<keyword evidence="3 10" id="KW-0378">Hydrolase</keyword>
<dbReference type="GO" id="GO:0043138">
    <property type="term" value="F:3'-5' DNA helicase activity"/>
    <property type="evidence" value="ECO:0007669"/>
    <property type="project" value="UniProtKB-UniRule"/>
</dbReference>
<dbReference type="GO" id="GO:0006281">
    <property type="term" value="P:DNA repair"/>
    <property type="evidence" value="ECO:0007669"/>
    <property type="project" value="UniProtKB-UniRule"/>
</dbReference>
<dbReference type="SUPFAM" id="SSF158702">
    <property type="entry name" value="Sec63 N-terminal domain-like"/>
    <property type="match status" value="1"/>
</dbReference>
<dbReference type="Gene3D" id="3.40.50.300">
    <property type="entry name" value="P-loop containing nucleotide triphosphate hydrolases"/>
    <property type="match status" value="2"/>
</dbReference>
<evidence type="ECO:0000256" key="2">
    <source>
        <dbReference type="ARBA" id="ARBA00022763"/>
    </source>
</evidence>
<dbReference type="PROSITE" id="PS51194">
    <property type="entry name" value="HELICASE_CTER"/>
    <property type="match status" value="1"/>
</dbReference>
<evidence type="ECO:0000313" key="13">
    <source>
        <dbReference type="EMBL" id="PSN92535.1"/>
    </source>
</evidence>
<keyword evidence="6 10" id="KW-0238">DNA-binding</keyword>
<dbReference type="InterPro" id="IPR048772">
    <property type="entry name" value="Hel308-like_dom4"/>
</dbReference>
<dbReference type="SUPFAM" id="SSF52540">
    <property type="entry name" value="P-loop containing nucleoside triphosphate hydrolases"/>
    <property type="match status" value="1"/>
</dbReference>
<dbReference type="PANTHER" id="PTHR47961">
    <property type="entry name" value="DNA POLYMERASE THETA, PUTATIVE (AFU_ORTHOLOGUE AFUA_1G05260)-RELATED"/>
    <property type="match status" value="1"/>
</dbReference>
<accession>A0A2R6B1P3</accession>
<sequence length="725" mass="80668">MSELTIDELPIPPQVKEVMYERHIEKLWPPQVESIKAGLLDGESMTVSAPTSSGKTLIAELMITKVLLEKGGKALYLVPLRALAAQKLEELRKWERLGIRVASSTGDFDRYDKWLADYDIVVLTYEKCDSILRRRATESWVTETNVVVADEVHLVGDRSRGPPLEVVLTRLKKINPEIRFLSLSATISNASQIARWLSSKLVVSDWRPVPLKQGVYYGGLIHLDTGETVNVKHTGDEPVVDLTLDSINKGGQVLIFASTRRQAESVAKKFTGKLSLSEGEKKELSELAKKLGSFDELGPTHDELVSLIKSGVAFHHAGLSFDARTILEQAFMARKVKVLASTTTLAAGLNLPARRVIIYDVTRYEQGFGRVRIPVLEYHQMAGRAGRPGLDPYGEAVLIARKADEVEELLEEYVRSKPEPAEPQLLGELTLLPHVLSNVTSGYAADEQKLREFFSETFSGTLSSKPSMWRSISRCLKFLLDNSFLTDEGGYLLPTAFGKKTSEVYFHPYTAILVKKAADYGVSGVDRHSLHLVCLSVEVPKPRLGMKEKEDLSYEIDQEEDELPVSLEEYVETMMDLSPDPYEEYLGAWKAAKVLEWWVNEVSEAKIEEAIGVQPGDLYQLYTTASWVSRGIASLFQTLKSDRSLVKAYTDLSVRLESGVKSELLPLVGLRGIGRVRARQLYNSGIKTLKDVAEAPVEKLTQLRGVTTQLALSIKEQASKLSSSV</sequence>
<dbReference type="PANTHER" id="PTHR47961:SF10">
    <property type="entry name" value="ATP-DEPENDENT DNA HELICASE HEL308"/>
    <property type="match status" value="1"/>
</dbReference>
<keyword evidence="7 10" id="KW-0234">DNA repair</keyword>
<comment type="similarity">
    <text evidence="10">Belongs to the helicase family. Hel308 subfamily.</text>
</comment>
<evidence type="ECO:0000259" key="11">
    <source>
        <dbReference type="PROSITE" id="PS51192"/>
    </source>
</evidence>